<keyword evidence="2" id="KW-1133">Transmembrane helix</keyword>
<dbReference type="EMBL" id="FNXT01001215">
    <property type="protein sequence ID" value="SZX74450.1"/>
    <property type="molecule type" value="Genomic_DNA"/>
</dbReference>
<dbReference type="CDD" id="cd00350">
    <property type="entry name" value="rubredoxin_like"/>
    <property type="match status" value="1"/>
</dbReference>
<dbReference type="Pfam" id="PF21349">
    <property type="entry name" value="RUBY_RBDX"/>
    <property type="match status" value="1"/>
</dbReference>
<dbReference type="InterPro" id="IPR024934">
    <property type="entry name" value="Rubredoxin-like_dom"/>
</dbReference>
<gene>
    <name evidence="4" type="ORF">BQ4739_LOCUS14719</name>
</gene>
<feature type="region of interest" description="Disordered" evidence="1">
    <location>
        <begin position="76"/>
        <end position="103"/>
    </location>
</feature>
<sequence length="138" mass="15091">MASLTARPLQAFKTAGVASSRSRTALRVVARKTAAKTSTAYICIDCGYIYDGKEAFDKLPNSYRCPVCNAPKRRFRATEAKSRNNDAKAMRSRMDAMQRGEDDGKFDENDKSFFITAAVGGAALLGALYVFLSSQTQL</sequence>
<evidence type="ECO:0000256" key="2">
    <source>
        <dbReference type="SAM" id="Phobius"/>
    </source>
</evidence>
<proteinExistence type="predicted"/>
<keyword evidence="2" id="KW-0472">Membrane</keyword>
<name>A0A383WB62_TETOB</name>
<dbReference type="AlphaFoldDB" id="A0A383WB62"/>
<evidence type="ECO:0000259" key="3">
    <source>
        <dbReference type="PROSITE" id="PS50903"/>
    </source>
</evidence>
<dbReference type="SUPFAM" id="SSF57802">
    <property type="entry name" value="Rubredoxin-like"/>
    <property type="match status" value="1"/>
</dbReference>
<dbReference type="Gene3D" id="2.20.28.10">
    <property type="match status" value="1"/>
</dbReference>
<evidence type="ECO:0000256" key="1">
    <source>
        <dbReference type="SAM" id="MobiDB-lite"/>
    </source>
</evidence>
<reference evidence="4 5" key="1">
    <citation type="submission" date="2016-10" db="EMBL/GenBank/DDBJ databases">
        <authorList>
            <person name="Cai Z."/>
        </authorList>
    </citation>
    <scope>NUCLEOTIDE SEQUENCE [LARGE SCALE GENOMIC DNA]</scope>
</reference>
<organism evidence="4 5">
    <name type="scientific">Tetradesmus obliquus</name>
    <name type="common">Green alga</name>
    <name type="synonym">Acutodesmus obliquus</name>
    <dbReference type="NCBI Taxonomy" id="3088"/>
    <lineage>
        <taxon>Eukaryota</taxon>
        <taxon>Viridiplantae</taxon>
        <taxon>Chlorophyta</taxon>
        <taxon>core chlorophytes</taxon>
        <taxon>Chlorophyceae</taxon>
        <taxon>CS clade</taxon>
        <taxon>Sphaeropleales</taxon>
        <taxon>Scenedesmaceae</taxon>
        <taxon>Tetradesmus</taxon>
    </lineage>
</organism>
<feature type="domain" description="Rubredoxin-like" evidence="3">
    <location>
        <begin position="38"/>
        <end position="78"/>
    </location>
</feature>
<dbReference type="PANTHER" id="PTHR48136">
    <property type="entry name" value="RUBREDOXIN-LIKE SUPERFAMILY PROTEIN"/>
    <property type="match status" value="1"/>
</dbReference>
<dbReference type="InterPro" id="IPR048574">
    <property type="entry name" value="RUBY_RBDX"/>
</dbReference>
<keyword evidence="2" id="KW-0812">Transmembrane</keyword>
<dbReference type="Proteomes" id="UP000256970">
    <property type="component" value="Unassembled WGS sequence"/>
</dbReference>
<keyword evidence="5" id="KW-1185">Reference proteome</keyword>
<dbReference type="GO" id="GO:0005506">
    <property type="term" value="F:iron ion binding"/>
    <property type="evidence" value="ECO:0007669"/>
    <property type="project" value="InterPro"/>
</dbReference>
<evidence type="ECO:0000313" key="4">
    <source>
        <dbReference type="EMBL" id="SZX74450.1"/>
    </source>
</evidence>
<protein>
    <recommendedName>
        <fullName evidence="3">Rubredoxin-like domain-containing protein</fullName>
    </recommendedName>
</protein>
<feature type="transmembrane region" description="Helical" evidence="2">
    <location>
        <begin position="113"/>
        <end position="132"/>
    </location>
</feature>
<dbReference type="PROSITE" id="PS50903">
    <property type="entry name" value="RUBREDOXIN_LIKE"/>
    <property type="match status" value="1"/>
</dbReference>
<accession>A0A383WB62</accession>
<dbReference type="PANTHER" id="PTHR48136:SF1">
    <property type="entry name" value="RUBREDOXIN-LIKE SUPERFAMILY PROTEIN"/>
    <property type="match status" value="1"/>
</dbReference>
<evidence type="ECO:0000313" key="5">
    <source>
        <dbReference type="Proteomes" id="UP000256970"/>
    </source>
</evidence>